<feature type="compositionally biased region" description="Low complexity" evidence="1">
    <location>
        <begin position="460"/>
        <end position="479"/>
    </location>
</feature>
<sequence length="611" mass="66045">MALLPYLLIAAFIFTALYSFPSHTQLDGNFFFNPYRPTVFGTHGMVISPQPLASQVGLDILKAGGNAADATVAIAFAIAVIEPYSSGLGGDMFCMSYNASTGKVTGLNGSGRSAASISLEEVRAAIGHDLTELPNNHGFTVNVPGALAGLAETIRLYGSGRFDMADLMAPSIRLAQEGFPVAPITAEAWQYYMDSLKDIFDDESRDIFLINGRAPRAGQIFRNPKLAATMRRIAKDGIEAFYRGSMAQSIVEAVGGRGGKLDLDDLANPAPTFIPETLTTDFRGVRVHALPPNSMGVVTLITLRILDELTRTGKAPNLTETKFGSAEHLHPMIEANRIALADGRWYVSDPTAEAAVYAKQFLDPAYIAKRAQLFDPQRANQAIRHSPQLPHGNSDTVYYSVVDGDGNACSMHTSISLPFGSGIAPIGSGFVLHNRGKSFSLDPDSPNVIGPAKRSLHTLTPALATAPSRRRPASGSGRAESTVEPPHELMYSFGVVGSYMQTETQVQLLVNMLAFGDSPQGALDRPRYRADAKPRANGTADTTLMMEEEFPQETRDKLTHRGFQVTLQTGFGRYDMMGRAHIIARHYDQEADQYVLIGATDPRTDGQALGW</sequence>
<dbReference type="Pfam" id="PF01019">
    <property type="entry name" value="G_glu_transpept"/>
    <property type="match status" value="1"/>
</dbReference>
<evidence type="ECO:0000313" key="4">
    <source>
        <dbReference type="Proteomes" id="UP001150569"/>
    </source>
</evidence>
<keyword evidence="4" id="KW-1185">Reference proteome</keyword>
<evidence type="ECO:0000313" key="3">
    <source>
        <dbReference type="EMBL" id="KAJ1928053.1"/>
    </source>
</evidence>
<dbReference type="Gene3D" id="1.10.246.130">
    <property type="match status" value="1"/>
</dbReference>
<dbReference type="OrthoDB" id="2015213at2759"/>
<dbReference type="PANTHER" id="PTHR43881:SF1">
    <property type="entry name" value="GAMMA-GLUTAMYLTRANSPEPTIDASE (AFU_ORTHOLOGUE AFUA_4G13580)"/>
    <property type="match status" value="1"/>
</dbReference>
<keyword evidence="2" id="KW-0732">Signal</keyword>
<dbReference type="PRINTS" id="PR01210">
    <property type="entry name" value="GGTRANSPTASE"/>
</dbReference>
<comment type="caution">
    <text evidence="3">The sequence shown here is derived from an EMBL/GenBank/DDBJ whole genome shotgun (WGS) entry which is preliminary data.</text>
</comment>
<protein>
    <recommendedName>
        <fullName evidence="5">Gamma-glutamyltransferase</fullName>
    </recommendedName>
</protein>
<dbReference type="PANTHER" id="PTHR43881">
    <property type="entry name" value="GAMMA-GLUTAMYLTRANSPEPTIDASE (AFU_ORTHOLOGUE AFUA_4G13580)"/>
    <property type="match status" value="1"/>
</dbReference>
<accession>A0A9W8AC83</accession>
<dbReference type="InterPro" id="IPR043138">
    <property type="entry name" value="GGT_lsub"/>
</dbReference>
<dbReference type="InterPro" id="IPR043137">
    <property type="entry name" value="GGT_ssub_C"/>
</dbReference>
<organism evidence="3 4">
    <name type="scientific">Tieghemiomyces parasiticus</name>
    <dbReference type="NCBI Taxonomy" id="78921"/>
    <lineage>
        <taxon>Eukaryota</taxon>
        <taxon>Fungi</taxon>
        <taxon>Fungi incertae sedis</taxon>
        <taxon>Zoopagomycota</taxon>
        <taxon>Kickxellomycotina</taxon>
        <taxon>Dimargaritomycetes</taxon>
        <taxon>Dimargaritales</taxon>
        <taxon>Dimargaritaceae</taxon>
        <taxon>Tieghemiomyces</taxon>
    </lineage>
</organism>
<feature type="region of interest" description="Disordered" evidence="1">
    <location>
        <begin position="460"/>
        <end position="484"/>
    </location>
</feature>
<dbReference type="InterPro" id="IPR052896">
    <property type="entry name" value="GGT-like_enzyme"/>
</dbReference>
<evidence type="ECO:0008006" key="5">
    <source>
        <dbReference type="Google" id="ProtNLM"/>
    </source>
</evidence>
<gene>
    <name evidence="3" type="ORF">IWQ60_002401</name>
</gene>
<reference evidence="3" key="1">
    <citation type="submission" date="2022-07" db="EMBL/GenBank/DDBJ databases">
        <title>Phylogenomic reconstructions and comparative analyses of Kickxellomycotina fungi.</title>
        <authorList>
            <person name="Reynolds N.K."/>
            <person name="Stajich J.E."/>
            <person name="Barry K."/>
            <person name="Grigoriev I.V."/>
            <person name="Crous P."/>
            <person name="Smith M.E."/>
        </authorList>
    </citation>
    <scope>NUCLEOTIDE SEQUENCE</scope>
    <source>
        <strain evidence="3">RSA 861</strain>
    </source>
</reference>
<dbReference type="Gene3D" id="3.60.20.40">
    <property type="match status" value="1"/>
</dbReference>
<dbReference type="SUPFAM" id="SSF56235">
    <property type="entry name" value="N-terminal nucleophile aminohydrolases (Ntn hydrolases)"/>
    <property type="match status" value="1"/>
</dbReference>
<evidence type="ECO:0000256" key="2">
    <source>
        <dbReference type="SAM" id="SignalP"/>
    </source>
</evidence>
<feature type="chain" id="PRO_5040910639" description="Gamma-glutamyltransferase" evidence="2">
    <location>
        <begin position="20"/>
        <end position="611"/>
    </location>
</feature>
<dbReference type="AlphaFoldDB" id="A0A9W8AC83"/>
<dbReference type="EMBL" id="JANBPT010000090">
    <property type="protein sequence ID" value="KAJ1928053.1"/>
    <property type="molecule type" value="Genomic_DNA"/>
</dbReference>
<evidence type="ECO:0000256" key="1">
    <source>
        <dbReference type="SAM" id="MobiDB-lite"/>
    </source>
</evidence>
<name>A0A9W8AC83_9FUNG</name>
<dbReference type="InterPro" id="IPR029055">
    <property type="entry name" value="Ntn_hydrolases_N"/>
</dbReference>
<feature type="signal peptide" evidence="2">
    <location>
        <begin position="1"/>
        <end position="19"/>
    </location>
</feature>
<dbReference type="Proteomes" id="UP001150569">
    <property type="component" value="Unassembled WGS sequence"/>
</dbReference>
<proteinExistence type="predicted"/>